<comment type="subcellular location">
    <subcellularLocation>
        <location evidence="1">Membrane</location>
        <topology evidence="1">Multi-pass membrane protein</topology>
    </subcellularLocation>
</comment>
<evidence type="ECO:0000256" key="3">
    <source>
        <dbReference type="ARBA" id="ARBA00022989"/>
    </source>
</evidence>
<evidence type="ECO:0000256" key="2">
    <source>
        <dbReference type="ARBA" id="ARBA00022692"/>
    </source>
</evidence>
<reference evidence="8 9" key="1">
    <citation type="submission" date="2023-03" db="EMBL/GenBank/DDBJ databases">
        <title>Genome insight into feeding habits of ladybird beetles.</title>
        <authorList>
            <person name="Li H.-S."/>
            <person name="Huang Y.-H."/>
            <person name="Pang H."/>
        </authorList>
    </citation>
    <scope>NUCLEOTIDE SEQUENCE [LARGE SCALE GENOMIC DNA]</scope>
    <source>
        <strain evidence="8">SYSU_2023b</strain>
        <tissue evidence="8">Whole body</tissue>
    </source>
</reference>
<evidence type="ECO:0000259" key="6">
    <source>
        <dbReference type="Pfam" id="PF07782"/>
    </source>
</evidence>
<evidence type="ECO:0000259" key="7">
    <source>
        <dbReference type="Pfam" id="PF26037"/>
    </source>
</evidence>
<evidence type="ECO:0000313" key="8">
    <source>
        <dbReference type="EMBL" id="KAK9892023.1"/>
    </source>
</evidence>
<feature type="compositionally biased region" description="Polar residues" evidence="5">
    <location>
        <begin position="341"/>
        <end position="350"/>
    </location>
</feature>
<dbReference type="EMBL" id="JARQZJ010000132">
    <property type="protein sequence ID" value="KAK9892023.1"/>
    <property type="molecule type" value="Genomic_DNA"/>
</dbReference>
<keyword evidence="9" id="KW-1185">Reference proteome</keyword>
<dbReference type="InterPro" id="IPR058842">
    <property type="entry name" value="DCST1_C"/>
</dbReference>
<dbReference type="InterPro" id="IPR051856">
    <property type="entry name" value="CSR-E3_Ligase_Protein"/>
</dbReference>
<feature type="domain" description="Dendritic cell-specific transmembrane protein-like" evidence="6">
    <location>
        <begin position="3"/>
        <end position="135"/>
    </location>
</feature>
<sequence length="412" mass="47165">MSLLMTTSLKIAIQMGLDYSLYWIMMLIRKYGKFQSKVQTPNIPTIHIAGNGLLADLLKGIVKSFQPLGISLEIDTVPCLPTPLPPDTDRYIQIASILFACLIFTIFEPYGLRWRHSILCYYYPKRAKERAIWLYNHILRSRSSFLKFARRQLRRKVLGTKKIAKVTCIEFLRSKTDNKCLLLFLGSDKQRACLFCGEIFRKSDKEDPIECQRPGCTAIYCRQCFEDLENVCTVCLAPIEYGDNSDMSEEKDSSDEDFAVTDFDSGEDDDSGRSTEEEGSSTDDYSYGYQESEKQPSDLALFKTQSSKDLEEQYIPDYASMQTFDDETDYDEESDEDITDQQLSGVSGRSYSSATSFQKARAEHKRSLRRRLKRKCPCLTLKELSDLHVGLSSNGEDVSKLLKYFSYITEVS</sequence>
<evidence type="ECO:0008006" key="10">
    <source>
        <dbReference type="Google" id="ProtNLM"/>
    </source>
</evidence>
<evidence type="ECO:0000256" key="5">
    <source>
        <dbReference type="SAM" id="MobiDB-lite"/>
    </source>
</evidence>
<dbReference type="AlphaFoldDB" id="A0AAW1VH12"/>
<evidence type="ECO:0000313" key="9">
    <source>
        <dbReference type="Proteomes" id="UP001431783"/>
    </source>
</evidence>
<feature type="compositionally biased region" description="Acidic residues" evidence="5">
    <location>
        <begin position="246"/>
        <end position="270"/>
    </location>
</feature>
<dbReference type="GO" id="GO:0016020">
    <property type="term" value="C:membrane"/>
    <property type="evidence" value="ECO:0007669"/>
    <property type="project" value="UniProtKB-SubCell"/>
</dbReference>
<feature type="domain" description="E3 ubiquitin-protein ligase DCST1-like C-terminal" evidence="7">
    <location>
        <begin position="191"/>
        <end position="238"/>
    </location>
</feature>
<feature type="compositionally biased region" description="Acidic residues" evidence="5">
    <location>
        <begin position="327"/>
        <end position="339"/>
    </location>
</feature>
<keyword evidence="3" id="KW-1133">Transmembrane helix</keyword>
<keyword evidence="2" id="KW-0812">Transmembrane</keyword>
<evidence type="ECO:0000256" key="4">
    <source>
        <dbReference type="ARBA" id="ARBA00023136"/>
    </source>
</evidence>
<dbReference type="Proteomes" id="UP001431783">
    <property type="component" value="Unassembled WGS sequence"/>
</dbReference>
<dbReference type="PANTHER" id="PTHR21041">
    <property type="entry name" value="DENDRITIC CELL-SPECIFIC TRANSMEMBRANE PROTEIN"/>
    <property type="match status" value="1"/>
</dbReference>
<name>A0AAW1VH12_9CUCU</name>
<keyword evidence="4" id="KW-0472">Membrane</keyword>
<feature type="region of interest" description="Disordered" evidence="5">
    <location>
        <begin position="327"/>
        <end position="350"/>
    </location>
</feature>
<feature type="region of interest" description="Disordered" evidence="5">
    <location>
        <begin position="245"/>
        <end position="298"/>
    </location>
</feature>
<evidence type="ECO:0000256" key="1">
    <source>
        <dbReference type="ARBA" id="ARBA00004141"/>
    </source>
</evidence>
<comment type="caution">
    <text evidence="8">The sequence shown here is derived from an EMBL/GenBank/DDBJ whole genome shotgun (WGS) entry which is preliminary data.</text>
</comment>
<accession>A0AAW1VH12</accession>
<dbReference type="InterPro" id="IPR012858">
    <property type="entry name" value="DC_STAMP-like"/>
</dbReference>
<proteinExistence type="predicted"/>
<protein>
    <recommendedName>
        <fullName evidence="10">Dendritic cell-specific transmembrane protein-like domain-containing protein</fullName>
    </recommendedName>
</protein>
<organism evidence="8 9">
    <name type="scientific">Henosepilachna vigintioctopunctata</name>
    <dbReference type="NCBI Taxonomy" id="420089"/>
    <lineage>
        <taxon>Eukaryota</taxon>
        <taxon>Metazoa</taxon>
        <taxon>Ecdysozoa</taxon>
        <taxon>Arthropoda</taxon>
        <taxon>Hexapoda</taxon>
        <taxon>Insecta</taxon>
        <taxon>Pterygota</taxon>
        <taxon>Neoptera</taxon>
        <taxon>Endopterygota</taxon>
        <taxon>Coleoptera</taxon>
        <taxon>Polyphaga</taxon>
        <taxon>Cucujiformia</taxon>
        <taxon>Coccinelloidea</taxon>
        <taxon>Coccinellidae</taxon>
        <taxon>Epilachninae</taxon>
        <taxon>Epilachnini</taxon>
        <taxon>Henosepilachna</taxon>
    </lineage>
</organism>
<dbReference type="Pfam" id="PF26037">
    <property type="entry name" value="zf-RING_DCST1_C"/>
    <property type="match status" value="1"/>
</dbReference>
<gene>
    <name evidence="8" type="ORF">WA026_018211</name>
</gene>
<dbReference type="Pfam" id="PF07782">
    <property type="entry name" value="DC_STAMP"/>
    <property type="match status" value="1"/>
</dbReference>
<dbReference type="PANTHER" id="PTHR21041:SF9">
    <property type="entry name" value="DENDRITIC CELL-SPECIFIC TRANSMEMBRANE PROTEIN-LIKE DOMAIN-CONTAINING PROTEIN"/>
    <property type="match status" value="1"/>
</dbReference>